<name>A0A6A2Z694_HIBSY</name>
<dbReference type="PANTHER" id="PTHR21277">
    <property type="entry name" value="TRANSCRIPTIONAL ADAPTER 1"/>
    <property type="match status" value="1"/>
</dbReference>
<proteinExistence type="predicted"/>
<dbReference type="GO" id="GO:0003713">
    <property type="term" value="F:transcription coactivator activity"/>
    <property type="evidence" value="ECO:0007669"/>
    <property type="project" value="TreeGrafter"/>
</dbReference>
<organism evidence="5 6">
    <name type="scientific">Hibiscus syriacus</name>
    <name type="common">Rose of Sharon</name>
    <dbReference type="NCBI Taxonomy" id="106335"/>
    <lineage>
        <taxon>Eukaryota</taxon>
        <taxon>Viridiplantae</taxon>
        <taxon>Streptophyta</taxon>
        <taxon>Embryophyta</taxon>
        <taxon>Tracheophyta</taxon>
        <taxon>Spermatophyta</taxon>
        <taxon>Magnoliopsida</taxon>
        <taxon>eudicotyledons</taxon>
        <taxon>Gunneridae</taxon>
        <taxon>Pentapetalae</taxon>
        <taxon>rosids</taxon>
        <taxon>malvids</taxon>
        <taxon>Malvales</taxon>
        <taxon>Malvaceae</taxon>
        <taxon>Malvoideae</taxon>
        <taxon>Hibiscus</taxon>
    </lineage>
</organism>
<evidence type="ECO:0000313" key="5">
    <source>
        <dbReference type="EMBL" id="KAE8687504.1"/>
    </source>
</evidence>
<dbReference type="EMBL" id="VEPZ02001202">
    <property type="protein sequence ID" value="KAE8687504.1"/>
    <property type="molecule type" value="Genomic_DNA"/>
</dbReference>
<comment type="subcellular location">
    <subcellularLocation>
        <location evidence="1">Nucleus</location>
    </subcellularLocation>
</comment>
<dbReference type="PANTHER" id="PTHR21277:SF5">
    <property type="entry name" value="TRANSCRIPTIONAL ADAPTER 1"/>
    <property type="match status" value="1"/>
</dbReference>
<evidence type="ECO:0000256" key="1">
    <source>
        <dbReference type="ARBA" id="ARBA00004123"/>
    </source>
</evidence>
<dbReference type="Proteomes" id="UP000436088">
    <property type="component" value="Unassembled WGS sequence"/>
</dbReference>
<dbReference type="GO" id="GO:0006357">
    <property type="term" value="P:regulation of transcription by RNA polymerase II"/>
    <property type="evidence" value="ECO:0007669"/>
    <property type="project" value="TreeGrafter"/>
</dbReference>
<dbReference type="AlphaFoldDB" id="A0A6A2Z694"/>
<dbReference type="GO" id="GO:0005634">
    <property type="term" value="C:nucleus"/>
    <property type="evidence" value="ECO:0007669"/>
    <property type="project" value="UniProtKB-SubCell"/>
</dbReference>
<evidence type="ECO:0000256" key="2">
    <source>
        <dbReference type="ARBA" id="ARBA00023015"/>
    </source>
</evidence>
<reference evidence="5" key="1">
    <citation type="submission" date="2019-09" db="EMBL/GenBank/DDBJ databases">
        <title>Draft genome information of white flower Hibiscus syriacus.</title>
        <authorList>
            <person name="Kim Y.-M."/>
        </authorList>
    </citation>
    <scope>NUCLEOTIDE SEQUENCE [LARGE SCALE GENOMIC DNA]</scope>
    <source>
        <strain evidence="5">YM2019G1</strain>
    </source>
</reference>
<keyword evidence="6" id="KW-1185">Reference proteome</keyword>
<keyword evidence="2" id="KW-0805">Transcription regulation</keyword>
<evidence type="ECO:0000313" key="6">
    <source>
        <dbReference type="Proteomes" id="UP000436088"/>
    </source>
</evidence>
<dbReference type="GO" id="GO:0000124">
    <property type="term" value="C:SAGA complex"/>
    <property type="evidence" value="ECO:0007669"/>
    <property type="project" value="TreeGrafter"/>
</dbReference>
<evidence type="ECO:0000256" key="4">
    <source>
        <dbReference type="ARBA" id="ARBA00023242"/>
    </source>
</evidence>
<dbReference type="InterPro" id="IPR024738">
    <property type="entry name" value="Hfi1/Tada1"/>
</dbReference>
<keyword evidence="4" id="KW-0539">Nucleus</keyword>
<comment type="caution">
    <text evidence="5">The sequence shown here is derived from an EMBL/GenBank/DDBJ whole genome shotgun (WGS) entry which is preliminary data.</text>
</comment>
<sequence>MQPQQGSRIDVAELKTQIRKKIGGERSKSPLLAPLGIPFCPASIGGTRKAPTVVNSSGFISCYDGGSLYDSRVDLVGSRSTPELRTHSAHKQQTQGKLVKGMWLSSHLHMQSTSGPTNVSDQQRQQRSVSILDFKLFIMKLWPVRCWPLKLPVLDY</sequence>
<gene>
    <name evidence="5" type="ORF">F3Y22_tig00111013pilonHSYRG00034</name>
</gene>
<accession>A0A6A2Z694</accession>
<evidence type="ECO:0000256" key="3">
    <source>
        <dbReference type="ARBA" id="ARBA00023163"/>
    </source>
</evidence>
<keyword evidence="3" id="KW-0804">Transcription</keyword>
<protein>
    <submittedName>
        <fullName evidence="5">Uncharacterized protein</fullName>
    </submittedName>
</protein>